<keyword evidence="1" id="KW-0472">Membrane</keyword>
<name>A0A8T4GV50_9EURY</name>
<keyword evidence="3" id="KW-1185">Reference proteome</keyword>
<organism evidence="2 3">
    <name type="scientific">Halolamina salifodinae</name>
    <dbReference type="NCBI Taxonomy" id="1202767"/>
    <lineage>
        <taxon>Archaea</taxon>
        <taxon>Methanobacteriati</taxon>
        <taxon>Methanobacteriota</taxon>
        <taxon>Stenosarchaea group</taxon>
        <taxon>Halobacteria</taxon>
        <taxon>Halobacteriales</taxon>
        <taxon>Haloferacaceae</taxon>
    </lineage>
</organism>
<dbReference type="Proteomes" id="UP000823736">
    <property type="component" value="Unassembled WGS sequence"/>
</dbReference>
<proteinExistence type="predicted"/>
<sequence>MDEHDHGDDEGRTTAPMQEFTTGQVGVGLAVLLVGLVLTFGLAFGFVGF</sequence>
<dbReference type="RefSeq" id="WP_209491181.1">
    <property type="nucleotide sequence ID" value="NZ_JAGGLC010000002.1"/>
</dbReference>
<evidence type="ECO:0000313" key="2">
    <source>
        <dbReference type="EMBL" id="MBP1986907.1"/>
    </source>
</evidence>
<accession>A0A8T4GV50</accession>
<evidence type="ECO:0000256" key="1">
    <source>
        <dbReference type="SAM" id="Phobius"/>
    </source>
</evidence>
<comment type="caution">
    <text evidence="2">The sequence shown here is derived from an EMBL/GenBank/DDBJ whole genome shotgun (WGS) entry which is preliminary data.</text>
</comment>
<feature type="transmembrane region" description="Helical" evidence="1">
    <location>
        <begin position="25"/>
        <end position="47"/>
    </location>
</feature>
<dbReference type="EMBL" id="JAGGLC010000002">
    <property type="protein sequence ID" value="MBP1986907.1"/>
    <property type="molecule type" value="Genomic_DNA"/>
</dbReference>
<evidence type="ECO:0000313" key="3">
    <source>
        <dbReference type="Proteomes" id="UP000823736"/>
    </source>
</evidence>
<dbReference type="AlphaFoldDB" id="A0A8T4GV50"/>
<dbReference type="InterPro" id="IPR055972">
    <property type="entry name" value="DUF7550"/>
</dbReference>
<gene>
    <name evidence="2" type="ORF">J2753_001401</name>
</gene>
<protein>
    <submittedName>
        <fullName evidence="2">Uncharacterized protein</fullName>
    </submittedName>
</protein>
<keyword evidence="1" id="KW-1133">Transmembrane helix</keyword>
<keyword evidence="1" id="KW-0812">Transmembrane</keyword>
<reference evidence="2" key="1">
    <citation type="submission" date="2021-03" db="EMBL/GenBank/DDBJ databases">
        <title>Genomic Encyclopedia of Type Strains, Phase IV (KMG-IV): sequencing the most valuable type-strain genomes for metagenomic binning, comparative biology and taxonomic classification.</title>
        <authorList>
            <person name="Goeker M."/>
        </authorList>
    </citation>
    <scope>NUCLEOTIDE SEQUENCE</scope>
    <source>
        <strain evidence="2">DSM 26232</strain>
    </source>
</reference>
<dbReference type="Pfam" id="PF24418">
    <property type="entry name" value="DUF7550"/>
    <property type="match status" value="1"/>
</dbReference>